<protein>
    <submittedName>
        <fullName evidence="1">Uncharacterized protein</fullName>
    </submittedName>
</protein>
<organism evidence="1 2">
    <name type="scientific">Prunus armeniaca</name>
    <name type="common">Apricot</name>
    <name type="synonym">Armeniaca vulgaris</name>
    <dbReference type="NCBI Taxonomy" id="36596"/>
    <lineage>
        <taxon>Eukaryota</taxon>
        <taxon>Viridiplantae</taxon>
        <taxon>Streptophyta</taxon>
        <taxon>Embryophyta</taxon>
        <taxon>Tracheophyta</taxon>
        <taxon>Spermatophyta</taxon>
        <taxon>Magnoliopsida</taxon>
        <taxon>eudicotyledons</taxon>
        <taxon>Gunneridae</taxon>
        <taxon>Pentapetalae</taxon>
        <taxon>rosids</taxon>
        <taxon>fabids</taxon>
        <taxon>Rosales</taxon>
        <taxon>Rosaceae</taxon>
        <taxon>Amygdaloideae</taxon>
        <taxon>Amygdaleae</taxon>
        <taxon>Prunus</taxon>
    </lineage>
</organism>
<evidence type="ECO:0000313" key="1">
    <source>
        <dbReference type="EMBL" id="CAB4291866.1"/>
    </source>
</evidence>
<accession>A0A6J5VSG4</accession>
<gene>
    <name evidence="1" type="ORF">CURHAP_LOCUS52269</name>
</gene>
<dbReference type="AlphaFoldDB" id="A0A6J5VSG4"/>
<proteinExistence type="predicted"/>
<name>A0A6J5VSG4_PRUAR</name>
<sequence>MCCALHRVYMGWVHVGKEIPNQTVLALRVTWAVAGGCLPLRFWANLMPVMGLGSETLCYDGLLLLFFSFFFGWEEEKPYIAVDDMSTKEVRIKILQN</sequence>
<reference evidence="1 2" key="1">
    <citation type="submission" date="2020-05" db="EMBL/GenBank/DDBJ databases">
        <authorList>
            <person name="Campoy J."/>
            <person name="Schneeberger K."/>
            <person name="Spophaly S."/>
        </authorList>
    </citation>
    <scope>NUCLEOTIDE SEQUENCE [LARGE SCALE GENOMIC DNA]</scope>
    <source>
        <strain evidence="1">PruArmRojPasFocal</strain>
    </source>
</reference>
<evidence type="ECO:0000313" key="2">
    <source>
        <dbReference type="Proteomes" id="UP000507222"/>
    </source>
</evidence>
<dbReference type="Proteomes" id="UP000507222">
    <property type="component" value="Unassembled WGS sequence"/>
</dbReference>
<dbReference type="EMBL" id="CAEKDK010000008">
    <property type="protein sequence ID" value="CAB4291866.1"/>
    <property type="molecule type" value="Genomic_DNA"/>
</dbReference>